<accession>A0A8T2KD18</accession>
<gene>
    <name evidence="13" type="ORF">GDO86_000202</name>
</gene>
<feature type="compositionally biased region" description="Basic and acidic residues" evidence="11">
    <location>
        <begin position="91"/>
        <end position="102"/>
    </location>
</feature>
<feature type="region of interest" description="Disordered" evidence="11">
    <location>
        <begin position="74"/>
        <end position="103"/>
    </location>
</feature>
<evidence type="ECO:0000313" key="14">
    <source>
        <dbReference type="Proteomes" id="UP000812440"/>
    </source>
</evidence>
<keyword evidence="14" id="KW-1185">Reference proteome</keyword>
<dbReference type="GO" id="GO:0060170">
    <property type="term" value="C:ciliary membrane"/>
    <property type="evidence" value="ECO:0007669"/>
    <property type="project" value="TreeGrafter"/>
</dbReference>
<evidence type="ECO:0000256" key="4">
    <source>
        <dbReference type="ARBA" id="ARBA00022490"/>
    </source>
</evidence>
<evidence type="ECO:0000256" key="6">
    <source>
        <dbReference type="ARBA" id="ARBA00022989"/>
    </source>
</evidence>
<evidence type="ECO:0000256" key="11">
    <source>
        <dbReference type="SAM" id="MobiDB-lite"/>
    </source>
</evidence>
<organism evidence="13 14">
    <name type="scientific">Hymenochirus boettgeri</name>
    <name type="common">Congo dwarf clawed frog</name>
    <dbReference type="NCBI Taxonomy" id="247094"/>
    <lineage>
        <taxon>Eukaryota</taxon>
        <taxon>Metazoa</taxon>
        <taxon>Chordata</taxon>
        <taxon>Craniata</taxon>
        <taxon>Vertebrata</taxon>
        <taxon>Euteleostomi</taxon>
        <taxon>Amphibia</taxon>
        <taxon>Batrachia</taxon>
        <taxon>Anura</taxon>
        <taxon>Pipoidea</taxon>
        <taxon>Pipidae</taxon>
        <taxon>Pipinae</taxon>
        <taxon>Hymenochirus</taxon>
    </lineage>
</organism>
<evidence type="ECO:0000256" key="10">
    <source>
        <dbReference type="SAM" id="Coils"/>
    </source>
</evidence>
<keyword evidence="4" id="KW-0963">Cytoplasm</keyword>
<name>A0A8T2KD18_9PIPI</name>
<evidence type="ECO:0000256" key="12">
    <source>
        <dbReference type="SAM" id="Phobius"/>
    </source>
</evidence>
<proteinExistence type="predicted"/>
<dbReference type="EMBL" id="JAACNH010000001">
    <property type="protein sequence ID" value="KAG8453480.1"/>
    <property type="molecule type" value="Genomic_DNA"/>
</dbReference>
<comment type="caution">
    <text evidence="13">The sequence shown here is derived from an EMBL/GenBank/DDBJ whole genome shotgun (WGS) entry which is preliminary data.</text>
</comment>
<keyword evidence="3" id="KW-1003">Cell membrane</keyword>
<feature type="region of interest" description="Disordered" evidence="11">
    <location>
        <begin position="158"/>
        <end position="178"/>
    </location>
</feature>
<dbReference type="InterPro" id="IPR026501">
    <property type="entry name" value="Limbin/EVC"/>
</dbReference>
<dbReference type="Proteomes" id="UP000812440">
    <property type="component" value="Chromosome 1"/>
</dbReference>
<evidence type="ECO:0000256" key="2">
    <source>
        <dbReference type="ARBA" id="ARBA00004162"/>
    </source>
</evidence>
<comment type="subcellular location">
    <subcellularLocation>
        <location evidence="2">Cell membrane</location>
        <topology evidence="2">Single-pass membrane protein</topology>
    </subcellularLocation>
    <subcellularLocation>
        <location evidence="1">Cytoplasm</location>
        <location evidence="1">Cytoskeleton</location>
        <location evidence="1">Cilium basal body</location>
    </subcellularLocation>
</comment>
<dbReference type="GO" id="GO:0007224">
    <property type="term" value="P:smoothened signaling pathway"/>
    <property type="evidence" value="ECO:0007669"/>
    <property type="project" value="InterPro"/>
</dbReference>
<reference evidence="13" key="1">
    <citation type="thesis" date="2020" institute="ProQuest LLC" country="789 East Eisenhower Parkway, Ann Arbor, MI, USA">
        <title>Comparative Genomics and Chromosome Evolution.</title>
        <authorList>
            <person name="Mudd A.B."/>
        </authorList>
    </citation>
    <scope>NUCLEOTIDE SEQUENCE</scope>
    <source>
        <strain evidence="13">Female2</strain>
        <tissue evidence="13">Blood</tissue>
    </source>
</reference>
<keyword evidence="9" id="KW-0966">Cell projection</keyword>
<dbReference type="GO" id="GO:0098797">
    <property type="term" value="C:plasma membrane protein complex"/>
    <property type="evidence" value="ECO:0007669"/>
    <property type="project" value="TreeGrafter"/>
</dbReference>
<evidence type="ECO:0000256" key="1">
    <source>
        <dbReference type="ARBA" id="ARBA00004120"/>
    </source>
</evidence>
<evidence type="ECO:0000256" key="7">
    <source>
        <dbReference type="ARBA" id="ARBA00023136"/>
    </source>
</evidence>
<feature type="coiled-coil region" evidence="10">
    <location>
        <begin position="553"/>
        <end position="580"/>
    </location>
</feature>
<evidence type="ECO:0000256" key="8">
    <source>
        <dbReference type="ARBA" id="ARBA00023212"/>
    </source>
</evidence>
<evidence type="ECO:0000256" key="5">
    <source>
        <dbReference type="ARBA" id="ARBA00022692"/>
    </source>
</evidence>
<evidence type="ECO:0000313" key="13">
    <source>
        <dbReference type="EMBL" id="KAG8453480.1"/>
    </source>
</evidence>
<protein>
    <recommendedName>
        <fullName evidence="15">Ellis-van Creveld syndrome protein</fullName>
    </recommendedName>
</protein>
<evidence type="ECO:0000256" key="9">
    <source>
        <dbReference type="ARBA" id="ARBA00023273"/>
    </source>
</evidence>
<keyword evidence="8" id="KW-0206">Cytoskeleton</keyword>
<dbReference type="PANTHER" id="PTHR16795">
    <property type="entry name" value="LIMBIN/ELLIS-VAN CREVELD PROTEIN"/>
    <property type="match status" value="1"/>
</dbReference>
<keyword evidence="7 12" id="KW-0472">Membrane</keyword>
<feature type="region of interest" description="Disordered" evidence="11">
    <location>
        <begin position="912"/>
        <end position="933"/>
    </location>
</feature>
<keyword evidence="5 12" id="KW-0812">Transmembrane</keyword>
<dbReference type="PANTHER" id="PTHR16795:SF13">
    <property type="entry name" value="EVC COMPLEX MEMBER EVC"/>
    <property type="match status" value="1"/>
</dbReference>
<dbReference type="AlphaFoldDB" id="A0A8T2KD18"/>
<feature type="transmembrane region" description="Helical" evidence="12">
    <location>
        <begin position="29"/>
        <end position="54"/>
    </location>
</feature>
<keyword evidence="6 12" id="KW-1133">Transmembrane helix</keyword>
<evidence type="ECO:0000256" key="3">
    <source>
        <dbReference type="ARBA" id="ARBA00022475"/>
    </source>
</evidence>
<evidence type="ECO:0008006" key="15">
    <source>
        <dbReference type="Google" id="ProtNLM"/>
    </source>
</evidence>
<keyword evidence="10" id="KW-0175">Coiled coil</keyword>
<dbReference type="OrthoDB" id="8910527at2759"/>
<sequence>MATSALLDGCLSDVVLKFAVQSVEVVPGLLGTAVVLGIVLGATVAGLLCFFVLLPKFFKKISLQWRNSASVLENSNYDADKPDSETSSSKKNIDPVQRKLSEEDNTLPSEGVAAFAMKAKVVYPINQKFRPLADGASNPSLHENFKQPPLPNQMFDGSASSSIESLSHGGKEDCSSSTTIHSITSEDRFYERTFPRVNSFLEVLTCNSCDVNLCLYSLCLQSLSPLDTDLRREQHAMFVQILRITLTDLLLNKKIDGETYRNFLSTQEAEMKELEERHRSRVPSNKTVRGQNAECQTMEDIERREREYSDLLIQNTEGFWDEIERVHHFLLDKAKCTYSDAERIMQDIIRRMIMVEKFLCESQELHVMDIQEKMIRWEHMAKVVDSLKHQIQEESECRLNAVSKTLENLRNQKKISVRQKEYHLTELYKGFWEEVSQYNNVCHQETKNLISKLLAHRSKLVEILKKTQKEERQNFLNKAQGSGDPTSFIKEYHNLLEEQRDLYCDLEEEEDSKAVDSVADLCKDLYSGVSQKFEKMVKKLFLQTLPEITNISLQECETLKQELRQNLSTELEKAETIRKAKIKLFQEILLQEKQLWGQEYVQSSSLQNYVSTRQQQLVRQVLNRLSGISEESCTTAAQRHELYLRCVLRTLALRNIAMVTLTQMRMSRKKIPLQELKEQYHLEKLKLQCQDEEQWQMQNEMESHILEQEGRLVEETSLARNDFQQMLISDLTEALHIIQQHMERAIGQALIHSAQQEAAKTMMEDNTEFKEHLVEAAVESVFVTSNSVDKILGRYNKTLEKILKDFDVGKAHQLKAVKDQIQKEKPSSKQKSTGIREQATYSDLHKRLFSQQNQFIEKVEIHQQIRFDCVRQKKAILHHLQGDLENELKDAEQNFIAELATLARICLTDGSQAANNNVPSEPARKSLPVKKSN</sequence>